<evidence type="ECO:0000313" key="2">
    <source>
        <dbReference type="Proteomes" id="UP000536179"/>
    </source>
</evidence>
<keyword evidence="2" id="KW-1185">Reference proteome</keyword>
<organism evidence="1 2">
    <name type="scientific">Aporhodopirellula rubra</name>
    <dbReference type="NCBI Taxonomy" id="980271"/>
    <lineage>
        <taxon>Bacteria</taxon>
        <taxon>Pseudomonadati</taxon>
        <taxon>Planctomycetota</taxon>
        <taxon>Planctomycetia</taxon>
        <taxon>Pirellulales</taxon>
        <taxon>Pirellulaceae</taxon>
        <taxon>Aporhodopirellula</taxon>
    </lineage>
</organism>
<evidence type="ECO:0008006" key="3">
    <source>
        <dbReference type="Google" id="ProtNLM"/>
    </source>
</evidence>
<gene>
    <name evidence="1" type="ORF">FHS27_002270</name>
</gene>
<reference evidence="1 2" key="1">
    <citation type="submission" date="2020-08" db="EMBL/GenBank/DDBJ databases">
        <title>Genomic Encyclopedia of Type Strains, Phase III (KMG-III): the genomes of soil and plant-associated and newly described type strains.</title>
        <authorList>
            <person name="Whitman W."/>
        </authorList>
    </citation>
    <scope>NUCLEOTIDE SEQUENCE [LARGE SCALE GENOMIC DNA]</scope>
    <source>
        <strain evidence="1 2">CECT 8075</strain>
    </source>
</reference>
<comment type="caution">
    <text evidence="1">The sequence shown here is derived from an EMBL/GenBank/DDBJ whole genome shotgun (WGS) entry which is preliminary data.</text>
</comment>
<sequence length="321" mass="35704">MIRPGVRGVDLGANQLSYAAGSSSLTPDGFRILGESDRRRLGQLVGTFPALSGWLNEDSLIISAYPASLGLQGLAPFVDTYLHPPTFIRSMRLAALDFRPVVMAAQPLVGAEMILRTITAGLEMPKAILWAVGGYYLPGSLESFIADELAQCGCRLEVLHCYGVAEIGHTCFAAMNRFESGEPRYQLVADDVFSTIQRESGCLELRRGDRTLVTEDLAEVVNGDWKIRNGKGRMCPDVMRDLESWSATDWQRRTGYLHADKTRVIYQLRESAGASTSTVEMRYYRFLERFGGSLQCKPKWHRKELTRRVNPNCSSQRAALA</sequence>
<evidence type="ECO:0000313" key="1">
    <source>
        <dbReference type="EMBL" id="MBB3206461.1"/>
    </source>
</evidence>
<protein>
    <recommendedName>
        <fullName evidence="3">AMP-dependent synthetase/ligase domain-containing protein</fullName>
    </recommendedName>
</protein>
<dbReference type="Proteomes" id="UP000536179">
    <property type="component" value="Unassembled WGS sequence"/>
</dbReference>
<name>A0A7W5DXQ7_9BACT</name>
<dbReference type="EMBL" id="JACHXU010000006">
    <property type="protein sequence ID" value="MBB3206461.1"/>
    <property type="molecule type" value="Genomic_DNA"/>
</dbReference>
<dbReference type="RefSeq" id="WP_184304939.1">
    <property type="nucleotide sequence ID" value="NZ_JACHXU010000006.1"/>
</dbReference>
<dbReference type="AlphaFoldDB" id="A0A7W5DXQ7"/>
<accession>A0A7W5DXQ7</accession>
<proteinExistence type="predicted"/>